<dbReference type="Proteomes" id="UP000315017">
    <property type="component" value="Chromosome"/>
</dbReference>
<dbReference type="OrthoDB" id="273229at2"/>
<feature type="compositionally biased region" description="Basic and acidic residues" evidence="1">
    <location>
        <begin position="710"/>
        <end position="728"/>
    </location>
</feature>
<feature type="compositionally biased region" description="Basic and acidic residues" evidence="1">
    <location>
        <begin position="424"/>
        <end position="483"/>
    </location>
</feature>
<sequence length="861" mass="96565">MPVHPSVGETWSSLFGRLFLGLMLTSFALAGVTRSALGQAELPPDIDSDGVQTLTRGPVHEAFASPTVADPAPGLIIPKQPPADIKETPPEYQPEGDNVQWFPGYWSWDEDREDFIWISGAWRDPPPGRRWVPGYWAEVSGGYQWVAGFWIAEQVEEMEYLKPPPASLEQGPTVASPGDDHFYIPGTWTYADNDYRWSAGYWAPYREEWVYVQPHWVWTPRGCIYVAGYYDWRLPRRGQIFAPVFFNPVVYQRPTYFYTPRCVINTSNLFVHLWVRDSYCHYYFGNYYGPTYTNRHFTPWCNYNSRPRCYDPLLSYCNTHYRRQGVNYVGRMQGWHNHYVNHANERPPNTWRDQAARHGNDRDFQTRPSFIAQDLRDVVRSPDKHWKKQDLVQRDNNKHSIDQIKQIHKMRFDQEKVGFVSRDVPGRDFSGKGPDRDGPDRDGPGRDRPAGDGPGRDRDGNGRDFPGRDIAGKGPDRDNKPKGPELTLPGNSRPGERGNDIDKPVLKLGPDKTGPDKIGREDRPGIDRPGNEIAGGNETLPGKFKLPKPTQSLNKPKVNVPETPDKNVVSRPGFDRPGTKVGNNLGGNLDKPEDRNPLSRPTGRPSFGNNKPPVTNSPANTTVDNLPTRKPGEFNPSGRDLNKPLDVDKPKTPSVGTGNPSSSSALQDRLNAIRQQQQDAINKARDRSNGSNVPKTNPNVGGNNLAPIDRTPKTETPKVEVPKSDRSTFTRPPLSSDRPTFTPRNNVGGSNPVGNKSGGNPGLNPTTENRIKDLQNRLNPNRGGAITPKPDIAPRSFTPKVEQPRSFKPNIEPRVSKPTIDRTPVTRPQVQVQPRNNPAPRSLPQTNNAGGGDRSEKKRGR</sequence>
<feature type="region of interest" description="Disordered" evidence="1">
    <location>
        <begin position="344"/>
        <end position="367"/>
    </location>
</feature>
<keyword evidence="3" id="KW-1185">Reference proteome</keyword>
<feature type="compositionally biased region" description="Basic and acidic residues" evidence="1">
    <location>
        <begin position="494"/>
        <end position="530"/>
    </location>
</feature>
<feature type="compositionally biased region" description="Polar residues" evidence="1">
    <location>
        <begin position="607"/>
        <end position="625"/>
    </location>
</feature>
<evidence type="ECO:0000313" key="2">
    <source>
        <dbReference type="EMBL" id="QDU27795.1"/>
    </source>
</evidence>
<name>A0A517YC26_9BACT</name>
<feature type="compositionally biased region" description="Polar residues" evidence="1">
    <location>
        <begin position="826"/>
        <end position="836"/>
    </location>
</feature>
<dbReference type="KEGG" id="aagg:ETAA8_28860"/>
<dbReference type="EMBL" id="CP036274">
    <property type="protein sequence ID" value="QDU27795.1"/>
    <property type="molecule type" value="Genomic_DNA"/>
</dbReference>
<dbReference type="AlphaFoldDB" id="A0A517YC26"/>
<proteinExistence type="predicted"/>
<evidence type="ECO:0000313" key="3">
    <source>
        <dbReference type="Proteomes" id="UP000315017"/>
    </source>
</evidence>
<gene>
    <name evidence="2" type="ORF">ETAA8_28860</name>
</gene>
<feature type="compositionally biased region" description="Basic and acidic residues" evidence="1">
    <location>
        <begin position="354"/>
        <end position="365"/>
    </location>
</feature>
<protein>
    <submittedName>
        <fullName evidence="2">Uncharacterized protein</fullName>
    </submittedName>
</protein>
<accession>A0A517YC26</accession>
<feature type="region of interest" description="Disordered" evidence="1">
    <location>
        <begin position="413"/>
        <end position="861"/>
    </location>
</feature>
<organism evidence="2 3">
    <name type="scientific">Anatilimnocola aggregata</name>
    <dbReference type="NCBI Taxonomy" id="2528021"/>
    <lineage>
        <taxon>Bacteria</taxon>
        <taxon>Pseudomonadati</taxon>
        <taxon>Planctomycetota</taxon>
        <taxon>Planctomycetia</taxon>
        <taxon>Pirellulales</taxon>
        <taxon>Pirellulaceae</taxon>
        <taxon>Anatilimnocola</taxon>
    </lineage>
</organism>
<dbReference type="RefSeq" id="WP_145089003.1">
    <property type="nucleotide sequence ID" value="NZ_CP036274.1"/>
</dbReference>
<feature type="compositionally biased region" description="Polar residues" evidence="1">
    <location>
        <begin position="689"/>
        <end position="702"/>
    </location>
</feature>
<feature type="compositionally biased region" description="Basic and acidic residues" evidence="1">
    <location>
        <begin position="640"/>
        <end position="651"/>
    </location>
</feature>
<evidence type="ECO:0000256" key="1">
    <source>
        <dbReference type="SAM" id="MobiDB-lite"/>
    </source>
</evidence>
<feature type="compositionally biased region" description="Polar residues" evidence="1">
    <location>
        <begin position="737"/>
        <end position="754"/>
    </location>
</feature>
<feature type="compositionally biased region" description="Polar residues" evidence="1">
    <location>
        <begin position="654"/>
        <end position="666"/>
    </location>
</feature>
<reference evidence="2 3" key="1">
    <citation type="submission" date="2019-02" db="EMBL/GenBank/DDBJ databases">
        <title>Deep-cultivation of Planctomycetes and their phenomic and genomic characterization uncovers novel biology.</title>
        <authorList>
            <person name="Wiegand S."/>
            <person name="Jogler M."/>
            <person name="Boedeker C."/>
            <person name="Pinto D."/>
            <person name="Vollmers J."/>
            <person name="Rivas-Marin E."/>
            <person name="Kohn T."/>
            <person name="Peeters S.H."/>
            <person name="Heuer A."/>
            <person name="Rast P."/>
            <person name="Oberbeckmann S."/>
            <person name="Bunk B."/>
            <person name="Jeske O."/>
            <person name="Meyerdierks A."/>
            <person name="Storesund J.E."/>
            <person name="Kallscheuer N."/>
            <person name="Luecker S."/>
            <person name="Lage O.M."/>
            <person name="Pohl T."/>
            <person name="Merkel B.J."/>
            <person name="Hornburger P."/>
            <person name="Mueller R.-W."/>
            <person name="Bruemmer F."/>
            <person name="Labrenz M."/>
            <person name="Spormann A.M."/>
            <person name="Op den Camp H."/>
            <person name="Overmann J."/>
            <person name="Amann R."/>
            <person name="Jetten M.S.M."/>
            <person name="Mascher T."/>
            <person name="Medema M.H."/>
            <person name="Devos D.P."/>
            <person name="Kaster A.-K."/>
            <person name="Ovreas L."/>
            <person name="Rohde M."/>
            <person name="Galperin M.Y."/>
            <person name="Jogler C."/>
        </authorList>
    </citation>
    <scope>NUCLEOTIDE SEQUENCE [LARGE SCALE GENOMIC DNA]</scope>
    <source>
        <strain evidence="2 3">ETA_A8</strain>
    </source>
</reference>